<reference evidence="5 6" key="1">
    <citation type="submission" date="2021-03" db="EMBL/GenBank/DDBJ databases">
        <title>Sequencing the genomes of 1000 actinobacteria strains.</title>
        <authorList>
            <person name="Klenk H.-P."/>
        </authorList>
    </citation>
    <scope>NUCLEOTIDE SEQUENCE [LARGE SCALE GENOMIC DNA]</scope>
    <source>
        <strain evidence="5 6">DSM 12936</strain>
    </source>
</reference>
<dbReference type="CDD" id="cd19080">
    <property type="entry name" value="AKR_AKR9A_9B"/>
    <property type="match status" value="1"/>
</dbReference>
<dbReference type="SUPFAM" id="SSF51430">
    <property type="entry name" value="NAD(P)-linked oxidoreductase"/>
    <property type="match status" value="1"/>
</dbReference>
<dbReference type="PANTHER" id="PTHR43364:SF4">
    <property type="entry name" value="NAD(P)-LINKED OXIDOREDUCTASE SUPERFAMILY PROTEIN"/>
    <property type="match status" value="1"/>
</dbReference>
<dbReference type="InterPro" id="IPR023210">
    <property type="entry name" value="NADP_OxRdtase_dom"/>
</dbReference>
<keyword evidence="2" id="KW-0521">NADP</keyword>
<dbReference type="Pfam" id="PF00248">
    <property type="entry name" value="Aldo_ket_red"/>
    <property type="match status" value="1"/>
</dbReference>
<dbReference type="Proteomes" id="UP000758168">
    <property type="component" value="Unassembled WGS sequence"/>
</dbReference>
<evidence type="ECO:0000313" key="5">
    <source>
        <dbReference type="EMBL" id="MBP2418237.1"/>
    </source>
</evidence>
<feature type="domain" description="NADP-dependent oxidoreductase" evidence="4">
    <location>
        <begin position="18"/>
        <end position="320"/>
    </location>
</feature>
<evidence type="ECO:0000256" key="3">
    <source>
        <dbReference type="ARBA" id="ARBA00023002"/>
    </source>
</evidence>
<dbReference type="InterPro" id="IPR050523">
    <property type="entry name" value="AKR_Detox_Biosynth"/>
</dbReference>
<name>A0ABS4ZB11_9ACTN</name>
<comment type="caution">
    <text evidence="5">The sequence shown here is derived from an EMBL/GenBank/DDBJ whole genome shotgun (WGS) entry which is preliminary data.</text>
</comment>
<protein>
    <submittedName>
        <fullName evidence="5">Aryl-alcohol dehydrogenase-like predicted oxidoreductase</fullName>
    </submittedName>
</protein>
<evidence type="ECO:0000313" key="6">
    <source>
        <dbReference type="Proteomes" id="UP000758168"/>
    </source>
</evidence>
<dbReference type="PRINTS" id="PR01577">
    <property type="entry name" value="KCNABCHANNEL"/>
</dbReference>
<dbReference type="InterPro" id="IPR036812">
    <property type="entry name" value="NAD(P)_OxRdtase_dom_sf"/>
</dbReference>
<comment type="similarity">
    <text evidence="1">Belongs to the shaker potassium channel beta subunit family.</text>
</comment>
<dbReference type="EMBL" id="JAGIOB010000001">
    <property type="protein sequence ID" value="MBP2418237.1"/>
    <property type="molecule type" value="Genomic_DNA"/>
</dbReference>
<keyword evidence="6" id="KW-1185">Reference proteome</keyword>
<gene>
    <name evidence="5" type="ORF">JOF54_003159</name>
</gene>
<accession>A0ABS4ZB11</accession>
<dbReference type="Gene3D" id="3.20.20.100">
    <property type="entry name" value="NADP-dependent oxidoreductase domain"/>
    <property type="match status" value="1"/>
</dbReference>
<evidence type="ECO:0000259" key="4">
    <source>
        <dbReference type="Pfam" id="PF00248"/>
    </source>
</evidence>
<sequence length="350" mass="37138">MPLTSLRTLGRSGLPVSPLTFGAMTLGNDAWGSDDDASARILHAYLDAGGNAVDTADVYAGGRSEELLGRLLAERGLRDRVVLATKYGFRSDGSNPLAGGSGRKNLVRAVEGSLRRLGTDYVDLYWLHVWDGVTPAEEVLQAFADLVRAGTIRYYGLSDLPAWFATRVATLAQAHGLPAPVALQVEYSLVERTVEREHVPAARALGMGVVPWSPLAGGFLAGKYARDAPRRPADGRLGGANPFGDSKFTDRNFDVLDEVRAVAEEVGATPGQVALAWLTRRPGVGTVLVGARTEEQLAANVAALEVGLSAEQTRRLDAVSAPEPAFPYPLLEDELRQAAVTGAPVAGWEG</sequence>
<dbReference type="PANTHER" id="PTHR43364">
    <property type="entry name" value="NADH-SPECIFIC METHYLGLYOXAL REDUCTASE-RELATED"/>
    <property type="match status" value="1"/>
</dbReference>
<dbReference type="RefSeq" id="WP_210057585.1">
    <property type="nucleotide sequence ID" value="NZ_BAAAMH010000010.1"/>
</dbReference>
<evidence type="ECO:0000256" key="2">
    <source>
        <dbReference type="ARBA" id="ARBA00022857"/>
    </source>
</evidence>
<dbReference type="InterPro" id="IPR005399">
    <property type="entry name" value="K_chnl_volt-dep_bsu_KCNAB-rel"/>
</dbReference>
<keyword evidence="3" id="KW-0560">Oxidoreductase</keyword>
<evidence type="ECO:0000256" key="1">
    <source>
        <dbReference type="ARBA" id="ARBA00006515"/>
    </source>
</evidence>
<organism evidence="5 6">
    <name type="scientific">Microlunatus capsulatus</name>
    <dbReference type="NCBI Taxonomy" id="99117"/>
    <lineage>
        <taxon>Bacteria</taxon>
        <taxon>Bacillati</taxon>
        <taxon>Actinomycetota</taxon>
        <taxon>Actinomycetes</taxon>
        <taxon>Propionibacteriales</taxon>
        <taxon>Propionibacteriaceae</taxon>
        <taxon>Microlunatus</taxon>
    </lineage>
</organism>
<proteinExistence type="inferred from homology"/>